<keyword evidence="4" id="KW-1185">Reference proteome</keyword>
<dbReference type="EMBL" id="CP002637">
    <property type="protein sequence ID" value="AEC00936.1"/>
    <property type="molecule type" value="Genomic_DNA"/>
</dbReference>
<organism evidence="2 3">
    <name type="scientific">Selenomonas sputigena (strain ATCC 35185 / DSM 20758 / CCUG 44933 / VPI D19B-28)</name>
    <dbReference type="NCBI Taxonomy" id="546271"/>
    <lineage>
        <taxon>Bacteria</taxon>
        <taxon>Bacillati</taxon>
        <taxon>Bacillota</taxon>
        <taxon>Negativicutes</taxon>
        <taxon>Selenomonadales</taxon>
        <taxon>Selenomonadaceae</taxon>
        <taxon>Selenomonas</taxon>
    </lineage>
</organism>
<evidence type="ECO:0000313" key="1">
    <source>
        <dbReference type="EMBL" id="AEC00936.1"/>
    </source>
</evidence>
<dbReference type="Proteomes" id="UP000011124">
    <property type="component" value="Chromosome"/>
</dbReference>
<name>C9LYU8_SELS3</name>
<reference evidence="1 4" key="2">
    <citation type="submission" date="2011-04" db="EMBL/GenBank/DDBJ databases">
        <title>The complete genome of Selenomonas sputigena DSM 20758.</title>
        <authorList>
            <consortium name="US DOE Joint Genome Institute (JGI-PGF)"/>
            <person name="Lucas S."/>
            <person name="Copeland A."/>
            <person name="Lapidus A."/>
            <person name="Bruce D."/>
            <person name="Goodwin L."/>
            <person name="Pitluck S."/>
            <person name="Peters L."/>
            <person name="Kyrpides N."/>
            <person name="Mavromatis K."/>
            <person name="Ivanova N."/>
            <person name="Ovchinnikova G."/>
            <person name="Teshima H."/>
            <person name="Detter J.C."/>
            <person name="Tapia R."/>
            <person name="Han C."/>
            <person name="Land M."/>
            <person name="Hauser L."/>
            <person name="Markowitz V."/>
            <person name="Cheng J.-F."/>
            <person name="Hugenholtz P."/>
            <person name="Woyke T."/>
            <person name="Wu D."/>
            <person name="Gronow S."/>
            <person name="Wellnitz S."/>
            <person name="Schneider S."/>
            <person name="Klenk H.-P."/>
            <person name="Eisen J.A."/>
        </authorList>
    </citation>
    <scope>NUCLEOTIDE SEQUENCE [LARGE SCALE GENOMIC DNA]</scope>
    <source>
        <strain evidence="1">ATCC 35185</strain>
        <strain evidence="4">ATCC 35185 / DSM 20758 / VPI D19B-28</strain>
    </source>
</reference>
<gene>
    <name evidence="1" type="ordered locus">Selsp_1986</name>
    <name evidence="2" type="ORF">SELSPUOL_02658</name>
</gene>
<proteinExistence type="predicted"/>
<dbReference type="EMBL" id="ACKP02000055">
    <property type="protein sequence ID" value="EEX76047.1"/>
    <property type="molecule type" value="Genomic_DNA"/>
</dbReference>
<protein>
    <submittedName>
        <fullName evidence="2">Uncharacterized protein</fullName>
    </submittedName>
</protein>
<dbReference type="HOGENOM" id="CLU_1474216_0_0_9"/>
<dbReference type="AlphaFoldDB" id="C9LYU8"/>
<dbReference type="Proteomes" id="UP000003505">
    <property type="component" value="Unassembled WGS sequence"/>
</dbReference>
<reference evidence="2 3" key="1">
    <citation type="submission" date="2009-09" db="EMBL/GenBank/DDBJ databases">
        <authorList>
            <person name="Weinstock G."/>
            <person name="Sodergren E."/>
            <person name="Clifton S."/>
            <person name="Fulton L."/>
            <person name="Fulton B."/>
            <person name="Courtney L."/>
            <person name="Fronick C."/>
            <person name="Harrison M."/>
            <person name="Strong C."/>
            <person name="Farmer C."/>
            <person name="Delahaunty K."/>
            <person name="Markovic C."/>
            <person name="Hall O."/>
            <person name="Minx P."/>
            <person name="Tomlinson C."/>
            <person name="Mitreva M."/>
            <person name="Nelson J."/>
            <person name="Hou S."/>
            <person name="Wollam A."/>
            <person name="Pepin K.H."/>
            <person name="Johnson M."/>
            <person name="Bhonagiri V."/>
            <person name="Nash W.E."/>
            <person name="Warren W."/>
            <person name="Chinwalla A."/>
            <person name="Mardis E.R."/>
            <person name="Wilson R.K."/>
        </authorList>
    </citation>
    <scope>NUCLEOTIDE SEQUENCE [LARGE SCALE GENOMIC DNA]</scope>
    <source>
        <strain evidence="2">ATCC 35185</strain>
        <strain evidence="3">ATCC 35185 / DSM 20758 / VPI D19B-28</strain>
    </source>
</reference>
<evidence type="ECO:0000313" key="3">
    <source>
        <dbReference type="Proteomes" id="UP000003505"/>
    </source>
</evidence>
<dbReference type="RefSeq" id="WP_006194029.1">
    <property type="nucleotide sequence ID" value="NC_015437.1"/>
</dbReference>
<dbReference type="KEGG" id="ssg:Selsp_1986"/>
<accession>C9LYU8</accession>
<evidence type="ECO:0000313" key="2">
    <source>
        <dbReference type="EMBL" id="EEX76047.1"/>
    </source>
</evidence>
<sequence length="183" mass="20146">MTLWHDFLRGIALAGVFFVTSAGVCLANHAVRVSDLDAAAFVARYNDMAQREDSVVRLAAPFLSNDVKLKNYRVYEAELLGIEEKGRLFLNVNEAGALSSIVMKSEKASVPRSLALRRVLTLALESLGLTEAERADFFSSEEKSPDKGGALRHAWCKAAGRKIVAFYDAVHAPDILVLYAWDE</sequence>
<evidence type="ECO:0000313" key="4">
    <source>
        <dbReference type="Proteomes" id="UP000011124"/>
    </source>
</evidence>